<evidence type="ECO:0000259" key="2">
    <source>
        <dbReference type="Pfam" id="PF13556"/>
    </source>
</evidence>
<organism evidence="4 5">
    <name type="scientific">Clostridium omnivorum</name>
    <dbReference type="NCBI Taxonomy" id="1604902"/>
    <lineage>
        <taxon>Bacteria</taxon>
        <taxon>Bacillati</taxon>
        <taxon>Bacillota</taxon>
        <taxon>Clostridia</taxon>
        <taxon>Eubacteriales</taxon>
        <taxon>Clostridiaceae</taxon>
        <taxon>Clostridium</taxon>
    </lineage>
</organism>
<dbReference type="RefSeq" id="WP_264849062.1">
    <property type="nucleotide sequence ID" value="NZ_BRXR01000001.1"/>
</dbReference>
<comment type="caution">
    <text evidence="4">The sequence shown here is derived from an EMBL/GenBank/DDBJ whole genome shotgun (WGS) entry which is preliminary data.</text>
</comment>
<dbReference type="InterPro" id="IPR025736">
    <property type="entry name" value="PucR_C-HTH_dom"/>
</dbReference>
<gene>
    <name evidence="4" type="ORF">bsdE14_11900</name>
</gene>
<dbReference type="PANTHER" id="PTHR33744">
    <property type="entry name" value="CARBOHYDRATE DIACID REGULATOR"/>
    <property type="match status" value="1"/>
</dbReference>
<reference evidence="4 5" key="1">
    <citation type="journal article" date="2024" name="Int. J. Syst. Evol. Microbiol.">
        <title>Clostridium omnivorum sp. nov., isolated from anoxic soil under the treatment of reductive soil disinfestation.</title>
        <authorList>
            <person name="Ueki A."/>
            <person name="Tonouchi A."/>
            <person name="Kaku N."/>
            <person name="Honma S."/>
            <person name="Ueki K."/>
        </authorList>
    </citation>
    <scope>NUCLEOTIDE SEQUENCE [LARGE SCALE GENOMIC DNA]</scope>
    <source>
        <strain evidence="4 5">E14</strain>
    </source>
</reference>
<evidence type="ECO:0000259" key="3">
    <source>
        <dbReference type="Pfam" id="PF17853"/>
    </source>
</evidence>
<keyword evidence="5" id="KW-1185">Reference proteome</keyword>
<dbReference type="InterPro" id="IPR042070">
    <property type="entry name" value="PucR_C-HTH_sf"/>
</dbReference>
<dbReference type="PANTHER" id="PTHR33744:SF15">
    <property type="entry name" value="CARBOHYDRATE DIACID REGULATOR"/>
    <property type="match status" value="1"/>
</dbReference>
<name>A0ABQ5N3M7_9CLOT</name>
<feature type="domain" description="PucR C-terminal helix-turn-helix" evidence="2">
    <location>
        <begin position="439"/>
        <end position="496"/>
    </location>
</feature>
<sequence length="510" mass="58160">MIFSKLVEKMSKEYSIDILSLSEDLEIQDVALIDNKHENTIKNTLYFGYDKQLKNGTSAPAQCILAHTENSSISLPNVGNLALVDEASLFTIFNEAKTLIETTRSKGIFEELTALADETHSIEAVLDAASVRLGNSLLFCDMNFKIVASSMSIPVPDPLWKDNIKQGYCSYEFINGVMELESIRNASQTTTAVEVTCDQSPYRKLSSKVFHNRAQVGFILMIEGDSKLLPSHYEMLSTVSSIISYTIDYYAPDLFEGISLYQQLLYDLLIGAPSKDIIPRLSELHFPSNMLTLFICPTRYLGREHLKKHTSKNLKRLIPGTHVTYHKNGIVAIIPLKNNAEIDNEQLELLNEFSRTEHVRIGISNSFSSIENFVSHYEQAYAALELGQKLNPNELICRYLNYQVFDLFSEVKNPDILGRFCHPALAVLRQYDHNNNTHLYETLCIFLDNGCNIKLTSQHLYIHRNSLVYRLNRITEICHIDLEDINTTFLLRLSFLIDSYNRLNTVNTWR</sequence>
<dbReference type="Pfam" id="PF17853">
    <property type="entry name" value="GGDEF_2"/>
    <property type="match status" value="1"/>
</dbReference>
<dbReference type="InterPro" id="IPR041522">
    <property type="entry name" value="CdaR_GGDEF"/>
</dbReference>
<dbReference type="InterPro" id="IPR051448">
    <property type="entry name" value="CdaR-like_regulators"/>
</dbReference>
<dbReference type="Gene3D" id="1.10.10.2840">
    <property type="entry name" value="PucR C-terminal helix-turn-helix domain"/>
    <property type="match status" value="1"/>
</dbReference>
<evidence type="ECO:0000256" key="1">
    <source>
        <dbReference type="ARBA" id="ARBA00006754"/>
    </source>
</evidence>
<proteinExistence type="inferred from homology"/>
<evidence type="ECO:0000313" key="5">
    <source>
        <dbReference type="Proteomes" id="UP001208567"/>
    </source>
</evidence>
<comment type="similarity">
    <text evidence="1">Belongs to the CdaR family.</text>
</comment>
<evidence type="ECO:0000313" key="4">
    <source>
        <dbReference type="EMBL" id="GLC29780.1"/>
    </source>
</evidence>
<feature type="domain" description="CdaR GGDEF-like" evidence="3">
    <location>
        <begin position="303"/>
        <end position="386"/>
    </location>
</feature>
<protein>
    <recommendedName>
        <fullName evidence="6">PucR C-terminal helix-turn-helix domain-containing protein</fullName>
    </recommendedName>
</protein>
<dbReference type="Proteomes" id="UP001208567">
    <property type="component" value="Unassembled WGS sequence"/>
</dbReference>
<dbReference type="Pfam" id="PF13556">
    <property type="entry name" value="HTH_30"/>
    <property type="match status" value="1"/>
</dbReference>
<accession>A0ABQ5N3M7</accession>
<evidence type="ECO:0008006" key="6">
    <source>
        <dbReference type="Google" id="ProtNLM"/>
    </source>
</evidence>
<dbReference type="EMBL" id="BRXR01000001">
    <property type="protein sequence ID" value="GLC29780.1"/>
    <property type="molecule type" value="Genomic_DNA"/>
</dbReference>